<dbReference type="InterPro" id="IPR020568">
    <property type="entry name" value="Ribosomal_Su5_D2-typ_SF"/>
</dbReference>
<protein>
    <recommendedName>
        <fullName evidence="4">DNA mismatch repair protein S5 domain-containing protein</fullName>
    </recommendedName>
</protein>
<dbReference type="GO" id="GO:0140664">
    <property type="term" value="F:ATP-dependent DNA damage sensor activity"/>
    <property type="evidence" value="ECO:0007669"/>
    <property type="project" value="InterPro"/>
</dbReference>
<dbReference type="SUPFAM" id="SSF55874">
    <property type="entry name" value="ATPase domain of HSP90 chaperone/DNA topoisomerase II/histidine kinase"/>
    <property type="match status" value="1"/>
</dbReference>
<evidence type="ECO:0000256" key="2">
    <source>
        <dbReference type="ARBA" id="ARBA00022763"/>
    </source>
</evidence>
<evidence type="ECO:0000259" key="4">
    <source>
        <dbReference type="SMART" id="SM01340"/>
    </source>
</evidence>
<evidence type="ECO:0000313" key="5">
    <source>
        <dbReference type="EMBL" id="GCB81500.1"/>
    </source>
</evidence>
<dbReference type="InterPro" id="IPR038973">
    <property type="entry name" value="MutL/Mlh/Pms-like"/>
</dbReference>
<dbReference type="PANTHER" id="PTHR10073:SF47">
    <property type="entry name" value="DNA MISMATCH REPAIR PROTEIN MLH3"/>
    <property type="match status" value="1"/>
</dbReference>
<dbReference type="GO" id="GO:0005524">
    <property type="term" value="F:ATP binding"/>
    <property type="evidence" value="ECO:0007669"/>
    <property type="project" value="InterPro"/>
</dbReference>
<dbReference type="SMART" id="SM01340">
    <property type="entry name" value="DNA_mis_repair"/>
    <property type="match status" value="1"/>
</dbReference>
<reference evidence="5 6" key="1">
    <citation type="journal article" date="2018" name="Nat. Ecol. Evol.">
        <title>Shark genomes provide insights into elasmobranch evolution and the origin of vertebrates.</title>
        <authorList>
            <person name="Hara Y"/>
            <person name="Yamaguchi K"/>
            <person name="Onimaru K"/>
            <person name="Kadota M"/>
            <person name="Koyanagi M"/>
            <person name="Keeley SD"/>
            <person name="Tatsumi K"/>
            <person name="Tanaka K"/>
            <person name="Motone F"/>
            <person name="Kageyama Y"/>
            <person name="Nozu R"/>
            <person name="Adachi N"/>
            <person name="Nishimura O"/>
            <person name="Nakagawa R"/>
            <person name="Tanegashima C"/>
            <person name="Kiyatake I"/>
            <person name="Matsumoto R"/>
            <person name="Murakumo K"/>
            <person name="Nishida K"/>
            <person name="Terakita A"/>
            <person name="Kuratani S"/>
            <person name="Sato K"/>
            <person name="Hyodo S Kuraku.S."/>
        </authorList>
    </citation>
    <scope>NUCLEOTIDE SEQUENCE [LARGE SCALE GENOMIC DNA]</scope>
</reference>
<evidence type="ECO:0000256" key="3">
    <source>
        <dbReference type="SAM" id="MobiDB-lite"/>
    </source>
</evidence>
<dbReference type="Proteomes" id="UP000288216">
    <property type="component" value="Unassembled WGS sequence"/>
</dbReference>
<feature type="non-terminal residue" evidence="5">
    <location>
        <position position="1"/>
    </location>
</feature>
<dbReference type="AlphaFoldDB" id="A0A401Q803"/>
<dbReference type="Gene3D" id="3.30.565.10">
    <property type="entry name" value="Histidine kinase-like ATPase, C-terminal domain"/>
    <property type="match status" value="1"/>
</dbReference>
<dbReference type="GO" id="GO:0030983">
    <property type="term" value="F:mismatched DNA binding"/>
    <property type="evidence" value="ECO:0007669"/>
    <property type="project" value="InterPro"/>
</dbReference>
<dbReference type="EMBL" id="BFAA01024160">
    <property type="protein sequence ID" value="GCB81500.1"/>
    <property type="molecule type" value="Genomic_DNA"/>
</dbReference>
<dbReference type="Gene3D" id="3.30.230.10">
    <property type="match status" value="1"/>
</dbReference>
<dbReference type="SUPFAM" id="SSF54211">
    <property type="entry name" value="Ribosomal protein S5 domain 2-like"/>
    <property type="match status" value="1"/>
</dbReference>
<dbReference type="InterPro" id="IPR014721">
    <property type="entry name" value="Ribsml_uS5_D2-typ_fold_subgr"/>
</dbReference>
<dbReference type="GO" id="GO:0016887">
    <property type="term" value="F:ATP hydrolysis activity"/>
    <property type="evidence" value="ECO:0007669"/>
    <property type="project" value="InterPro"/>
</dbReference>
<feature type="region of interest" description="Disordered" evidence="3">
    <location>
        <begin position="1"/>
        <end position="30"/>
    </location>
</feature>
<sequence length="1110" mass="122239">PGAVGAPCGGEDLGAVGDPSYEHTPGPGQRGEALASIAHLSGLLEIVSRPQGSSRTWVKLFRNGQAQPVYEAETGRPSPGTTVTVCNLFYQMAVRRRRLGRPLEWEQIRRRVQALSLLHPSVSFTVRDEASATAGGSLVIRLPKASSLQARFAQIHGPQKAAALARIQHSSGGFQLSGYISRQGHHSKGLRLVFVSGRLVLKTHIHKELDSLLKRQSLICRPEPGTGPRGGPDLHPVYVINIDCDPGQYDACWETNRTLLEFSAWNLLIGCLEEGVRAFLLQEHLLVEPTEEQESSQLAIVNSDFNFSHERIVLSKLVHRQAVVSETPRLEADSEPYIASCQDEDWAMYGLPYTESPMHNLHSASQEPAAYGRSPLDEERSISCQVLSISASPEVQPSQPGTSICQLVAAYESDTLSVTESLSQEVEQAGMEEQTTGEQVGELPERPVGEGHQEQEGMLKEEQLREGEHVRTLEGVQMRALQGGQVWHPRGKQAGEGELWGERVAKLCGEQGVHVEAQRDWLLWGDQSVELGITGLITHIVPRKILDTESGNSSDWGHVNHPGPVSAWEIFNERTRKGDGQLMPDERTPSNVDWKHRINMPREFVTDCRRVQGTCQSHHHFGSSAESESQTMILPQNLTCSEHRNPARCEPVCCQARFHRKLSMSLITGSLDVFRRNYGKINDDQNEGASCQSNVAIQDNAGDSAMRPSVNNVTITKGLESLYQSPVIKCADSAISYHSESLRCDQWDYKGLFRSLYSNGTCPTADCVAKVQSNLIELPCYPQSKNTFPVAMAPPRTLAAKLSKLKDLKGQSAEGQGAETKVGSSADACQPRQSYKDFLQQEQKCAKSTSPQLCSAAQVISENVSLREMVWSEDCQANQSRVQCTNKRGLCSVNLSSSSIDERTGKGTDTESVLQVGDRSQSYRISDANWNPSAEDSVPTQKVSEPVNVQAKPIHAGQLPGNCVETCKGPSDTLDSSASDWLQYFDGTLGRMVFVNSVTGLSRYDVPPDAQTQATCIKDFTTMAVNVLTKTGFQYQCYPFRSHSLIPFLPRPREERQRDRAAAELETSDSLRSLFQEWTNPVFRRPPEVGSGTFVLLLPEPELATGSVHP</sequence>
<dbReference type="GO" id="GO:0032300">
    <property type="term" value="C:mismatch repair complex"/>
    <property type="evidence" value="ECO:0007669"/>
    <property type="project" value="InterPro"/>
</dbReference>
<keyword evidence="6" id="KW-1185">Reference proteome</keyword>
<feature type="domain" description="DNA mismatch repair protein S5" evidence="4">
    <location>
        <begin position="152"/>
        <end position="281"/>
    </location>
</feature>
<feature type="region of interest" description="Disordered" evidence="3">
    <location>
        <begin position="428"/>
        <end position="451"/>
    </location>
</feature>
<evidence type="ECO:0000313" key="6">
    <source>
        <dbReference type="Proteomes" id="UP000288216"/>
    </source>
</evidence>
<keyword evidence="2" id="KW-0227">DNA damage</keyword>
<organism evidence="5 6">
    <name type="scientific">Scyliorhinus torazame</name>
    <name type="common">Cloudy catshark</name>
    <name type="synonym">Catulus torazame</name>
    <dbReference type="NCBI Taxonomy" id="75743"/>
    <lineage>
        <taxon>Eukaryota</taxon>
        <taxon>Metazoa</taxon>
        <taxon>Chordata</taxon>
        <taxon>Craniata</taxon>
        <taxon>Vertebrata</taxon>
        <taxon>Chondrichthyes</taxon>
        <taxon>Elasmobranchii</taxon>
        <taxon>Galeomorphii</taxon>
        <taxon>Galeoidea</taxon>
        <taxon>Carcharhiniformes</taxon>
        <taxon>Scyliorhinidae</taxon>
        <taxon>Scyliorhinus</taxon>
    </lineage>
</organism>
<comment type="caution">
    <text evidence="5">The sequence shown here is derived from an EMBL/GenBank/DDBJ whole genome shotgun (WGS) entry which is preliminary data.</text>
</comment>
<name>A0A401Q803_SCYTO</name>
<dbReference type="PANTHER" id="PTHR10073">
    <property type="entry name" value="DNA MISMATCH REPAIR PROTEIN MLH, PMS, MUTL"/>
    <property type="match status" value="1"/>
</dbReference>
<evidence type="ECO:0000256" key="1">
    <source>
        <dbReference type="ARBA" id="ARBA00006082"/>
    </source>
</evidence>
<gene>
    <name evidence="5" type="ORF">scyTo_0022802</name>
</gene>
<dbReference type="InterPro" id="IPR013507">
    <property type="entry name" value="DNA_mismatch_S5_2-like"/>
</dbReference>
<dbReference type="OrthoDB" id="429932at2759"/>
<dbReference type="STRING" id="75743.A0A401Q803"/>
<proteinExistence type="inferred from homology"/>
<comment type="similarity">
    <text evidence="1">Belongs to the DNA mismatch repair MutL/HexB family.</text>
</comment>
<dbReference type="InterPro" id="IPR036890">
    <property type="entry name" value="HATPase_C_sf"/>
</dbReference>
<accession>A0A401Q803</accession>
<dbReference type="GO" id="GO:0006298">
    <property type="term" value="P:mismatch repair"/>
    <property type="evidence" value="ECO:0007669"/>
    <property type="project" value="InterPro"/>
</dbReference>